<sequence length="305" mass="33382">MDSGNNEVTHQFPPFFRVFKDGRVQRLGRYGQVPEFAPTGVDPKTQVQSKDVVVSSDSGVSARLFLPKLNDPNHKFPLVVHYHGGAFCLGSPAIKTFHNFLASLAAEANVMVISIDYRLAPEHRLPVAYEDSWAGMQWIATHSEGEGPEPWLNVHADFGRVFLAGESAGANIAHYVAVQAGMTGLVGPNIVGSLLLHPFFGGKEIDKMYNFMCPTSAGFSDPILYPEVDPNLSGMAGQRVMVCVAENDSLKSRGVGYAETLRRSVWGGTVEFYETEGEGHGFFLLNPSCDKVKPLMKVMVDFINQ</sequence>
<protein>
    <submittedName>
        <fullName evidence="3">Putative carboxylesterase 2</fullName>
    </submittedName>
</protein>
<dbReference type="InterPro" id="IPR029058">
    <property type="entry name" value="AB_hydrolase_fold"/>
</dbReference>
<feature type="domain" description="Alpha/beta hydrolase fold-3" evidence="2">
    <location>
        <begin position="79"/>
        <end position="283"/>
    </location>
</feature>
<proteinExistence type="inferred from homology"/>
<evidence type="ECO:0000313" key="4">
    <source>
        <dbReference type="Proteomes" id="UP000516437"/>
    </source>
</evidence>
<evidence type="ECO:0000259" key="2">
    <source>
        <dbReference type="Pfam" id="PF07859"/>
    </source>
</evidence>
<dbReference type="GO" id="GO:0016787">
    <property type="term" value="F:hydrolase activity"/>
    <property type="evidence" value="ECO:0007669"/>
    <property type="project" value="InterPro"/>
</dbReference>
<comment type="caution">
    <text evidence="3">The sequence shown here is derived from an EMBL/GenBank/DDBJ whole genome shotgun (WGS) entry which is preliminary data.</text>
</comment>
<evidence type="ECO:0000313" key="3">
    <source>
        <dbReference type="EMBL" id="KAB1207114.1"/>
    </source>
</evidence>
<dbReference type="InterPro" id="IPR050466">
    <property type="entry name" value="Carboxylest/Gibb_receptor"/>
</dbReference>
<comment type="similarity">
    <text evidence="1">Belongs to the 'GDXG' lipolytic enzyme family.</text>
</comment>
<accession>A0A6A1V327</accession>
<dbReference type="Proteomes" id="UP000516437">
    <property type="component" value="Chromosome 7"/>
</dbReference>
<dbReference type="EMBL" id="RXIC02000025">
    <property type="protein sequence ID" value="KAB1207114.1"/>
    <property type="molecule type" value="Genomic_DNA"/>
</dbReference>
<dbReference type="SUPFAM" id="SSF53474">
    <property type="entry name" value="alpha/beta-Hydrolases"/>
    <property type="match status" value="1"/>
</dbReference>
<dbReference type="Pfam" id="PF07859">
    <property type="entry name" value="Abhydrolase_3"/>
    <property type="match status" value="1"/>
</dbReference>
<keyword evidence="4" id="KW-1185">Reference proteome</keyword>
<reference evidence="3 4" key="1">
    <citation type="journal article" date="2019" name="Plant Biotechnol. J.">
        <title>The red bayberry genome and genetic basis of sex determination.</title>
        <authorList>
            <person name="Jia H.M."/>
            <person name="Jia H.J."/>
            <person name="Cai Q.L."/>
            <person name="Wang Y."/>
            <person name="Zhao H.B."/>
            <person name="Yang W.F."/>
            <person name="Wang G.Y."/>
            <person name="Li Y.H."/>
            <person name="Zhan D.L."/>
            <person name="Shen Y.T."/>
            <person name="Niu Q.F."/>
            <person name="Chang L."/>
            <person name="Qiu J."/>
            <person name="Zhao L."/>
            <person name="Xie H.B."/>
            <person name="Fu W.Y."/>
            <person name="Jin J."/>
            <person name="Li X.W."/>
            <person name="Jiao Y."/>
            <person name="Zhou C.C."/>
            <person name="Tu T."/>
            <person name="Chai C.Y."/>
            <person name="Gao J.L."/>
            <person name="Fan L.J."/>
            <person name="van de Weg E."/>
            <person name="Wang J.Y."/>
            <person name="Gao Z.S."/>
        </authorList>
    </citation>
    <scope>NUCLEOTIDE SEQUENCE [LARGE SCALE GENOMIC DNA]</scope>
    <source>
        <tissue evidence="3">Leaves</tissue>
    </source>
</reference>
<evidence type="ECO:0000256" key="1">
    <source>
        <dbReference type="ARBA" id="ARBA00010515"/>
    </source>
</evidence>
<dbReference type="Gene3D" id="3.40.50.1820">
    <property type="entry name" value="alpha/beta hydrolase"/>
    <property type="match status" value="1"/>
</dbReference>
<dbReference type="InterPro" id="IPR013094">
    <property type="entry name" value="AB_hydrolase_3"/>
</dbReference>
<gene>
    <name evidence="3" type="ORF">CJ030_MR7G011435</name>
</gene>
<dbReference type="AlphaFoldDB" id="A0A6A1V327"/>
<organism evidence="3 4">
    <name type="scientific">Morella rubra</name>
    <name type="common">Chinese bayberry</name>
    <dbReference type="NCBI Taxonomy" id="262757"/>
    <lineage>
        <taxon>Eukaryota</taxon>
        <taxon>Viridiplantae</taxon>
        <taxon>Streptophyta</taxon>
        <taxon>Embryophyta</taxon>
        <taxon>Tracheophyta</taxon>
        <taxon>Spermatophyta</taxon>
        <taxon>Magnoliopsida</taxon>
        <taxon>eudicotyledons</taxon>
        <taxon>Gunneridae</taxon>
        <taxon>Pentapetalae</taxon>
        <taxon>rosids</taxon>
        <taxon>fabids</taxon>
        <taxon>Fagales</taxon>
        <taxon>Myricaceae</taxon>
        <taxon>Morella</taxon>
    </lineage>
</organism>
<name>A0A6A1V327_9ROSI</name>
<dbReference type="OrthoDB" id="408631at2759"/>
<dbReference type="PANTHER" id="PTHR23024">
    <property type="entry name" value="ARYLACETAMIDE DEACETYLASE"/>
    <property type="match status" value="1"/>
</dbReference>
<dbReference type="PANTHER" id="PTHR23024:SF408">
    <property type="entry name" value="ALPHA_BETA HYDROLASE FOLD-3 DOMAIN-CONTAINING PROTEIN"/>
    <property type="match status" value="1"/>
</dbReference>